<dbReference type="AlphaFoldDB" id="A0A0F4XVC3"/>
<dbReference type="PATRIC" id="fig|132476.4.peg.111"/>
<name>A0A0F4XVC3_9PSED</name>
<keyword evidence="3" id="KW-1003">Cell membrane</keyword>
<dbReference type="GO" id="GO:0015297">
    <property type="term" value="F:antiporter activity"/>
    <property type="evidence" value="ECO:0007669"/>
    <property type="project" value="TreeGrafter"/>
</dbReference>
<feature type="transmembrane region" description="Helical" evidence="9">
    <location>
        <begin position="32"/>
        <end position="51"/>
    </location>
</feature>
<keyword evidence="4 8" id="KW-0812">Transmembrane</keyword>
<evidence type="ECO:0000256" key="1">
    <source>
        <dbReference type="ARBA" id="ARBA00004651"/>
    </source>
</evidence>
<reference evidence="10 11" key="1">
    <citation type="submission" date="2015-03" db="EMBL/GenBank/DDBJ databases">
        <title>Pseudomonas fluorescens 1855-344 Genome sequencing and assembly.</title>
        <authorList>
            <person name="Eng W.W.H."/>
            <person name="Gan H.M."/>
            <person name="Savka M.A."/>
        </authorList>
    </citation>
    <scope>NUCLEOTIDE SEQUENCE [LARGE SCALE GENOMIC DNA]</scope>
    <source>
        <strain evidence="10 11">1855-344</strain>
    </source>
</reference>
<keyword evidence="2" id="KW-0813">Transport</keyword>
<evidence type="ECO:0000256" key="5">
    <source>
        <dbReference type="ARBA" id="ARBA00022989"/>
    </source>
</evidence>
<dbReference type="GO" id="GO:1990961">
    <property type="term" value="P:xenobiotic detoxification by transmembrane export across the plasma membrane"/>
    <property type="evidence" value="ECO:0007669"/>
    <property type="project" value="UniProtKB-ARBA"/>
</dbReference>
<dbReference type="InterPro" id="IPR045324">
    <property type="entry name" value="Small_multidrug_res"/>
</dbReference>
<evidence type="ECO:0000313" key="10">
    <source>
        <dbReference type="EMBL" id="KKA09879.1"/>
    </source>
</evidence>
<dbReference type="SUPFAM" id="SSF103481">
    <property type="entry name" value="Multidrug resistance efflux transporter EmrE"/>
    <property type="match status" value="1"/>
</dbReference>
<dbReference type="GO" id="GO:0015220">
    <property type="term" value="F:choline transmembrane transporter activity"/>
    <property type="evidence" value="ECO:0007669"/>
    <property type="project" value="TreeGrafter"/>
</dbReference>
<evidence type="ECO:0000256" key="2">
    <source>
        <dbReference type="ARBA" id="ARBA00022448"/>
    </source>
</evidence>
<evidence type="ECO:0000256" key="8">
    <source>
        <dbReference type="RuleBase" id="RU003942"/>
    </source>
</evidence>
<feature type="transmembrane region" description="Helical" evidence="9">
    <location>
        <begin position="58"/>
        <end position="79"/>
    </location>
</feature>
<dbReference type="GO" id="GO:0015199">
    <property type="term" value="F:amino-acid betaine transmembrane transporter activity"/>
    <property type="evidence" value="ECO:0007669"/>
    <property type="project" value="TreeGrafter"/>
</dbReference>
<comment type="subcellular location">
    <subcellularLocation>
        <location evidence="1 8">Cell membrane</location>
        <topology evidence="1 8">Multi-pass membrane protein</topology>
    </subcellularLocation>
</comment>
<proteinExistence type="inferred from homology"/>
<dbReference type="GO" id="GO:0031460">
    <property type="term" value="P:glycine betaine transport"/>
    <property type="evidence" value="ECO:0007669"/>
    <property type="project" value="TreeGrafter"/>
</dbReference>
<dbReference type="FunFam" id="1.10.3730.20:FF:000001">
    <property type="entry name" value="Quaternary ammonium compound resistance transporter SugE"/>
    <property type="match status" value="1"/>
</dbReference>
<dbReference type="InterPro" id="IPR037185">
    <property type="entry name" value="EmrE-like"/>
</dbReference>
<accession>A0A0F4XVC3</accession>
<dbReference type="Proteomes" id="UP000033662">
    <property type="component" value="Unassembled WGS sequence"/>
</dbReference>
<comment type="caution">
    <text evidence="10">The sequence shown here is derived from an EMBL/GenBank/DDBJ whole genome shotgun (WGS) entry which is preliminary data.</text>
</comment>
<feature type="transmembrane region" description="Helical" evidence="9">
    <location>
        <begin position="85"/>
        <end position="104"/>
    </location>
</feature>
<protein>
    <submittedName>
        <fullName evidence="10">Multidrug transporter</fullName>
    </submittedName>
</protein>
<keyword evidence="5 9" id="KW-1133">Transmembrane helix</keyword>
<keyword evidence="6 9" id="KW-0472">Membrane</keyword>
<comment type="similarity">
    <text evidence="7 8">Belongs to the drug/metabolite transporter (DMT) superfamily. Small multidrug resistance (SMR) (TC 2.A.7.1) family.</text>
</comment>
<dbReference type="InterPro" id="IPR000390">
    <property type="entry name" value="Small_drug/metabolite_transptr"/>
</dbReference>
<dbReference type="PANTHER" id="PTHR30561:SF1">
    <property type="entry name" value="MULTIDRUG TRANSPORTER EMRE"/>
    <property type="match status" value="1"/>
</dbReference>
<dbReference type="OrthoDB" id="9808638at2"/>
<dbReference type="PANTHER" id="PTHR30561">
    <property type="entry name" value="SMR FAMILY PROTON-DEPENDENT DRUG EFFLUX TRANSPORTER SUGE"/>
    <property type="match status" value="1"/>
</dbReference>
<evidence type="ECO:0000256" key="9">
    <source>
        <dbReference type="SAM" id="Phobius"/>
    </source>
</evidence>
<gene>
    <name evidence="10" type="ORF">VP02_00505</name>
</gene>
<dbReference type="Pfam" id="PF00893">
    <property type="entry name" value="Multi_Drug_Res"/>
    <property type="match status" value="1"/>
</dbReference>
<evidence type="ECO:0000256" key="4">
    <source>
        <dbReference type="ARBA" id="ARBA00022692"/>
    </source>
</evidence>
<evidence type="ECO:0000256" key="3">
    <source>
        <dbReference type="ARBA" id="ARBA00022475"/>
    </source>
</evidence>
<dbReference type="Gene3D" id="1.10.3730.20">
    <property type="match status" value="1"/>
</dbReference>
<organism evidence="10 11">
    <name type="scientific">Pseudomonas kilonensis</name>
    <dbReference type="NCBI Taxonomy" id="132476"/>
    <lineage>
        <taxon>Bacteria</taxon>
        <taxon>Pseudomonadati</taxon>
        <taxon>Pseudomonadota</taxon>
        <taxon>Gammaproteobacteria</taxon>
        <taxon>Pseudomonadales</taxon>
        <taxon>Pseudomonadaceae</taxon>
        <taxon>Pseudomonas</taxon>
    </lineage>
</organism>
<sequence>MSGHLALAIAICMEVIATSALASIQGLTKPLPLLAVIVGYVSSFYMLAIVVKTIPIGIAYAIWSGMGIVLVTLVSVVIYRQKPDMAAIAGMGMIVAGVVTIQLFSSMKPH</sequence>
<evidence type="ECO:0000256" key="6">
    <source>
        <dbReference type="ARBA" id="ARBA00023136"/>
    </source>
</evidence>
<evidence type="ECO:0000256" key="7">
    <source>
        <dbReference type="ARBA" id="ARBA00038032"/>
    </source>
</evidence>
<evidence type="ECO:0000313" key="11">
    <source>
        <dbReference type="Proteomes" id="UP000033662"/>
    </source>
</evidence>
<dbReference type="GO" id="GO:0005886">
    <property type="term" value="C:plasma membrane"/>
    <property type="evidence" value="ECO:0007669"/>
    <property type="project" value="UniProtKB-SubCell"/>
</dbReference>
<dbReference type="EMBL" id="JZXC01000001">
    <property type="protein sequence ID" value="KKA09879.1"/>
    <property type="molecule type" value="Genomic_DNA"/>
</dbReference>